<evidence type="ECO:0000256" key="2">
    <source>
        <dbReference type="ARBA" id="ARBA00022723"/>
    </source>
</evidence>
<keyword evidence="3" id="KW-0862">Zinc</keyword>
<dbReference type="SUPFAM" id="SSF55620">
    <property type="entry name" value="Tetrahydrobiopterin biosynthesis enzymes-like"/>
    <property type="match status" value="1"/>
</dbReference>
<accession>A0A381V3U7</accession>
<evidence type="ECO:0000256" key="3">
    <source>
        <dbReference type="ARBA" id="ARBA00022833"/>
    </source>
</evidence>
<dbReference type="GO" id="GO:0016829">
    <property type="term" value="F:lyase activity"/>
    <property type="evidence" value="ECO:0007669"/>
    <property type="project" value="UniProtKB-KW"/>
</dbReference>
<dbReference type="PANTHER" id="PTHR12589">
    <property type="entry name" value="PYRUVOYL TETRAHYDROBIOPTERIN SYNTHASE"/>
    <property type="match status" value="1"/>
</dbReference>
<proteinExistence type="predicted"/>
<name>A0A381V3U7_9ZZZZ</name>
<dbReference type="InterPro" id="IPR038418">
    <property type="entry name" value="6-PTP_synth/QueD_sf"/>
</dbReference>
<evidence type="ECO:0000313" key="5">
    <source>
        <dbReference type="EMBL" id="SVA35056.1"/>
    </source>
</evidence>
<dbReference type="Gene3D" id="3.30.479.10">
    <property type="entry name" value="6-pyruvoyl tetrahydropterin synthase/QueD"/>
    <property type="match status" value="1"/>
</dbReference>
<dbReference type="InterPro" id="IPR007115">
    <property type="entry name" value="6-PTP_synth/QueD"/>
</dbReference>
<keyword evidence="4" id="KW-0456">Lyase</keyword>
<protein>
    <recommendedName>
        <fullName evidence="6">6-pyruvoyl tetrahydrobiopterin synthase</fullName>
    </recommendedName>
</protein>
<evidence type="ECO:0000256" key="1">
    <source>
        <dbReference type="ARBA" id="ARBA00001947"/>
    </source>
</evidence>
<dbReference type="EMBL" id="UINC01007781">
    <property type="protein sequence ID" value="SVA35056.1"/>
    <property type="molecule type" value="Genomic_DNA"/>
</dbReference>
<gene>
    <name evidence="5" type="ORF">METZ01_LOCUS87910</name>
</gene>
<organism evidence="5">
    <name type="scientific">marine metagenome</name>
    <dbReference type="NCBI Taxonomy" id="408172"/>
    <lineage>
        <taxon>unclassified sequences</taxon>
        <taxon>metagenomes</taxon>
        <taxon>ecological metagenomes</taxon>
    </lineage>
</organism>
<evidence type="ECO:0000256" key="4">
    <source>
        <dbReference type="ARBA" id="ARBA00023239"/>
    </source>
</evidence>
<comment type="cofactor">
    <cofactor evidence="1">
        <name>Zn(2+)</name>
        <dbReference type="ChEBI" id="CHEBI:29105"/>
    </cofactor>
</comment>
<dbReference type="Pfam" id="PF01242">
    <property type="entry name" value="PTPS"/>
    <property type="match status" value="1"/>
</dbReference>
<dbReference type="GO" id="GO:0046872">
    <property type="term" value="F:metal ion binding"/>
    <property type="evidence" value="ECO:0007669"/>
    <property type="project" value="UniProtKB-KW"/>
</dbReference>
<feature type="non-terminal residue" evidence="5">
    <location>
        <position position="116"/>
    </location>
</feature>
<dbReference type="PANTHER" id="PTHR12589:SF7">
    <property type="entry name" value="6-PYRUVOYL TETRAHYDROBIOPTERIN SYNTHASE"/>
    <property type="match status" value="1"/>
</dbReference>
<sequence length="116" mass="13333">MDYYLTRRVEFEAAHYYRIPELSDEENYDLFGPTSNLNSHGHNYVLLVTVKGDAVASDGMLINIKDLDSIIKEHVVAEYDHKHINLQHPAFIQDSSLQPTSENIAIQVWKSLTPYL</sequence>
<keyword evidence="2" id="KW-0479">Metal-binding</keyword>
<dbReference type="AlphaFoldDB" id="A0A381V3U7"/>
<evidence type="ECO:0008006" key="6">
    <source>
        <dbReference type="Google" id="ProtNLM"/>
    </source>
</evidence>
<reference evidence="5" key="1">
    <citation type="submission" date="2018-05" db="EMBL/GenBank/DDBJ databases">
        <authorList>
            <person name="Lanie J.A."/>
            <person name="Ng W.-L."/>
            <person name="Kazmierczak K.M."/>
            <person name="Andrzejewski T.M."/>
            <person name="Davidsen T.M."/>
            <person name="Wayne K.J."/>
            <person name="Tettelin H."/>
            <person name="Glass J.I."/>
            <person name="Rusch D."/>
            <person name="Podicherti R."/>
            <person name="Tsui H.-C.T."/>
            <person name="Winkler M.E."/>
        </authorList>
    </citation>
    <scope>NUCLEOTIDE SEQUENCE</scope>
</reference>